<reference evidence="5" key="2">
    <citation type="submission" date="2020-09" db="EMBL/GenBank/DDBJ databases">
        <authorList>
            <person name="Sun Q."/>
            <person name="Ohkuma M."/>
        </authorList>
    </citation>
    <scope>NUCLEOTIDE SEQUENCE</scope>
    <source>
        <strain evidence="5">JCM 4122</strain>
    </source>
</reference>
<comment type="caution">
    <text evidence="5">The sequence shown here is derived from an EMBL/GenBank/DDBJ whole genome shotgun (WGS) entry which is preliminary data.</text>
</comment>
<evidence type="ECO:0000313" key="6">
    <source>
        <dbReference type="Proteomes" id="UP000632849"/>
    </source>
</evidence>
<comment type="subcellular location">
    <subcellularLocation>
        <location evidence="2">Gas vesicle</location>
    </subcellularLocation>
</comment>
<organism evidence="5 6">
    <name type="scientific">Streptomyces filamentosus</name>
    <name type="common">Streptomyces roseosporus</name>
    <dbReference type="NCBI Taxonomy" id="67294"/>
    <lineage>
        <taxon>Bacteria</taxon>
        <taxon>Bacillati</taxon>
        <taxon>Actinomycetota</taxon>
        <taxon>Actinomycetes</taxon>
        <taxon>Kitasatosporales</taxon>
        <taxon>Streptomycetaceae</taxon>
        <taxon>Streptomyces</taxon>
    </lineage>
</organism>
<gene>
    <name evidence="5" type="ORF">GCM10017667_50400</name>
</gene>
<name>A0A919EQK9_STRFL</name>
<comment type="similarity">
    <text evidence="3">Belongs to the gas vesicle GvpK family.</text>
</comment>
<dbReference type="PANTHER" id="PTHR40137">
    <property type="entry name" value="PROTEIN GVPK 1"/>
    <property type="match status" value="1"/>
</dbReference>
<keyword evidence="6" id="KW-1185">Reference proteome</keyword>
<dbReference type="Pfam" id="PF05121">
    <property type="entry name" value="GvpK"/>
    <property type="match status" value="1"/>
</dbReference>
<dbReference type="GO" id="GO:0031412">
    <property type="term" value="P:gas vesicle organization"/>
    <property type="evidence" value="ECO:0007669"/>
    <property type="project" value="InterPro"/>
</dbReference>
<dbReference type="AlphaFoldDB" id="A0A919EQK9"/>
<protein>
    <recommendedName>
        <fullName evidence="7">Gas vesicle protein K</fullName>
    </recommendedName>
</protein>
<feature type="compositionally biased region" description="Basic and acidic residues" evidence="4">
    <location>
        <begin position="16"/>
        <end position="25"/>
    </location>
</feature>
<evidence type="ECO:0000256" key="3">
    <source>
        <dbReference type="ARBA" id="ARBA00035659"/>
    </source>
</evidence>
<accession>A0A919EQK9</accession>
<dbReference type="InterPro" id="IPR007805">
    <property type="entry name" value="GvpK"/>
</dbReference>
<dbReference type="EMBL" id="BNBE01000002">
    <property type="protein sequence ID" value="GHG11383.1"/>
    <property type="molecule type" value="Genomic_DNA"/>
</dbReference>
<dbReference type="Proteomes" id="UP000632849">
    <property type="component" value="Unassembled WGS sequence"/>
</dbReference>
<dbReference type="RefSeq" id="WP_190043043.1">
    <property type="nucleotide sequence ID" value="NZ_BNBE01000002.1"/>
</dbReference>
<reference evidence="5" key="1">
    <citation type="journal article" date="2014" name="Int. J. Syst. Evol. Microbiol.">
        <title>Complete genome sequence of Corynebacterium casei LMG S-19264T (=DSM 44701T), isolated from a smear-ripened cheese.</title>
        <authorList>
            <consortium name="US DOE Joint Genome Institute (JGI-PGF)"/>
            <person name="Walter F."/>
            <person name="Albersmeier A."/>
            <person name="Kalinowski J."/>
            <person name="Ruckert C."/>
        </authorList>
    </citation>
    <scope>NUCLEOTIDE SEQUENCE</scope>
    <source>
        <strain evidence="5">JCM 4122</strain>
    </source>
</reference>
<keyword evidence="1" id="KW-0304">Gas vesicle</keyword>
<dbReference type="PANTHER" id="PTHR40137:SF2">
    <property type="entry name" value="PROTEIN GVPK 1"/>
    <property type="match status" value="1"/>
</dbReference>
<dbReference type="GO" id="GO:0031411">
    <property type="term" value="C:gas vesicle"/>
    <property type="evidence" value="ECO:0007669"/>
    <property type="project" value="UniProtKB-SubCell"/>
</dbReference>
<evidence type="ECO:0000256" key="4">
    <source>
        <dbReference type="SAM" id="MobiDB-lite"/>
    </source>
</evidence>
<feature type="region of interest" description="Disordered" evidence="4">
    <location>
        <begin position="1"/>
        <end position="62"/>
    </location>
</feature>
<evidence type="ECO:0008006" key="7">
    <source>
        <dbReference type="Google" id="ProtNLM"/>
    </source>
</evidence>
<evidence type="ECO:0000256" key="2">
    <source>
        <dbReference type="ARBA" id="ARBA00035108"/>
    </source>
</evidence>
<sequence length="146" mass="16055">MTGRPADVPAGSPADRLGEVADAARRARALLPPRPELTERPEEADPPAGDGGRARVPARRLRADPDTVERDLVALVLTVVELLRQLMERQALHRADRGDLTEEQEERLGLTLMLLHDRMTELCEHYGLALEDLNIDLGPLGPLLPP</sequence>
<evidence type="ECO:0000256" key="1">
    <source>
        <dbReference type="ARBA" id="ARBA00022987"/>
    </source>
</evidence>
<proteinExistence type="inferred from homology"/>
<evidence type="ECO:0000313" key="5">
    <source>
        <dbReference type="EMBL" id="GHG11383.1"/>
    </source>
</evidence>